<dbReference type="AlphaFoldDB" id="A0AAV9HB80"/>
<evidence type="ECO:0000313" key="2">
    <source>
        <dbReference type="EMBL" id="KAK4457010.1"/>
    </source>
</evidence>
<accession>A0AAV9HB80</accession>
<dbReference type="Proteomes" id="UP001321749">
    <property type="component" value="Unassembled WGS sequence"/>
</dbReference>
<protein>
    <submittedName>
        <fullName evidence="2">Uncharacterized protein</fullName>
    </submittedName>
</protein>
<dbReference type="EMBL" id="MU865143">
    <property type="protein sequence ID" value="KAK4457010.1"/>
    <property type="molecule type" value="Genomic_DNA"/>
</dbReference>
<organism evidence="2 3">
    <name type="scientific">Cladorrhinum samala</name>
    <dbReference type="NCBI Taxonomy" id="585594"/>
    <lineage>
        <taxon>Eukaryota</taxon>
        <taxon>Fungi</taxon>
        <taxon>Dikarya</taxon>
        <taxon>Ascomycota</taxon>
        <taxon>Pezizomycotina</taxon>
        <taxon>Sordariomycetes</taxon>
        <taxon>Sordariomycetidae</taxon>
        <taxon>Sordariales</taxon>
        <taxon>Podosporaceae</taxon>
        <taxon>Cladorrhinum</taxon>
    </lineage>
</organism>
<keyword evidence="3" id="KW-1185">Reference proteome</keyword>
<evidence type="ECO:0000256" key="1">
    <source>
        <dbReference type="SAM" id="Phobius"/>
    </source>
</evidence>
<reference evidence="2" key="2">
    <citation type="submission" date="2023-06" db="EMBL/GenBank/DDBJ databases">
        <authorList>
            <consortium name="Lawrence Berkeley National Laboratory"/>
            <person name="Mondo S.J."/>
            <person name="Hensen N."/>
            <person name="Bonometti L."/>
            <person name="Westerberg I."/>
            <person name="Brannstrom I.O."/>
            <person name="Guillou S."/>
            <person name="Cros-Aarteil S."/>
            <person name="Calhoun S."/>
            <person name="Haridas S."/>
            <person name="Kuo A."/>
            <person name="Pangilinan J."/>
            <person name="Riley R."/>
            <person name="Labutti K."/>
            <person name="Andreopoulos B."/>
            <person name="Lipzen A."/>
            <person name="Chen C."/>
            <person name="Yanf M."/>
            <person name="Daum C."/>
            <person name="Ng V."/>
            <person name="Clum A."/>
            <person name="Steindorff A."/>
            <person name="Ohm R."/>
            <person name="Martin F."/>
            <person name="Silar P."/>
            <person name="Natvig D."/>
            <person name="Lalanne C."/>
            <person name="Gautier V."/>
            <person name="Ament-Velasquez S.L."/>
            <person name="Kruys A."/>
            <person name="Hutchinson M.I."/>
            <person name="Powell A.J."/>
            <person name="Barry K."/>
            <person name="Miller A.N."/>
            <person name="Grigoriev I.V."/>
            <person name="Debuchy R."/>
            <person name="Gladieux P."/>
            <person name="Thoren M.H."/>
            <person name="Johannesson H."/>
        </authorList>
    </citation>
    <scope>NUCLEOTIDE SEQUENCE</scope>
    <source>
        <strain evidence="2">PSN324</strain>
    </source>
</reference>
<comment type="caution">
    <text evidence="2">The sequence shown here is derived from an EMBL/GenBank/DDBJ whole genome shotgun (WGS) entry which is preliminary data.</text>
</comment>
<proteinExistence type="predicted"/>
<reference evidence="2" key="1">
    <citation type="journal article" date="2023" name="Mol. Phylogenet. Evol.">
        <title>Genome-scale phylogeny and comparative genomics of the fungal order Sordariales.</title>
        <authorList>
            <person name="Hensen N."/>
            <person name="Bonometti L."/>
            <person name="Westerberg I."/>
            <person name="Brannstrom I.O."/>
            <person name="Guillou S."/>
            <person name="Cros-Aarteil S."/>
            <person name="Calhoun S."/>
            <person name="Haridas S."/>
            <person name="Kuo A."/>
            <person name="Mondo S."/>
            <person name="Pangilinan J."/>
            <person name="Riley R."/>
            <person name="LaButti K."/>
            <person name="Andreopoulos B."/>
            <person name="Lipzen A."/>
            <person name="Chen C."/>
            <person name="Yan M."/>
            <person name="Daum C."/>
            <person name="Ng V."/>
            <person name="Clum A."/>
            <person name="Steindorff A."/>
            <person name="Ohm R.A."/>
            <person name="Martin F."/>
            <person name="Silar P."/>
            <person name="Natvig D.O."/>
            <person name="Lalanne C."/>
            <person name="Gautier V."/>
            <person name="Ament-Velasquez S.L."/>
            <person name="Kruys A."/>
            <person name="Hutchinson M.I."/>
            <person name="Powell A.J."/>
            <person name="Barry K."/>
            <person name="Miller A.N."/>
            <person name="Grigoriev I.V."/>
            <person name="Debuchy R."/>
            <person name="Gladieux P."/>
            <person name="Hiltunen Thoren M."/>
            <person name="Johannesson H."/>
        </authorList>
    </citation>
    <scope>NUCLEOTIDE SEQUENCE</scope>
    <source>
        <strain evidence="2">PSN324</strain>
    </source>
</reference>
<name>A0AAV9HB80_9PEZI</name>
<gene>
    <name evidence="2" type="ORF">QBC42DRAFT_280064</name>
</gene>
<keyword evidence="1" id="KW-0812">Transmembrane</keyword>
<feature type="transmembrane region" description="Helical" evidence="1">
    <location>
        <begin position="6"/>
        <end position="26"/>
    </location>
</feature>
<keyword evidence="1" id="KW-1133">Transmembrane helix</keyword>
<keyword evidence="1" id="KW-0472">Membrane</keyword>
<feature type="transmembrane region" description="Helical" evidence="1">
    <location>
        <begin position="33"/>
        <end position="54"/>
    </location>
</feature>
<sequence length="67" mass="7095">MQSWIVPWAVLCVRLPSAIGATIIVAGDTKGPFMGRLMVVVVAGWLASCMDGMMGSHPHDLMVTLAP</sequence>
<evidence type="ECO:0000313" key="3">
    <source>
        <dbReference type="Proteomes" id="UP001321749"/>
    </source>
</evidence>